<gene>
    <name evidence="2" type="ORF">AAH949_04920</name>
</gene>
<dbReference type="InterPro" id="IPR055245">
    <property type="entry name" value="HTH_proteobacteria"/>
</dbReference>
<dbReference type="RefSeq" id="WP_348518080.1">
    <property type="nucleotide sequence ID" value="NZ_CP155620.1"/>
</dbReference>
<dbReference type="EMBL" id="CP155620">
    <property type="protein sequence ID" value="XBJ28450.1"/>
    <property type="molecule type" value="Genomic_DNA"/>
</dbReference>
<organism evidence="2">
    <name type="scientific">Campylobacter sp. CCS1377</name>
    <dbReference type="NCBI Taxonomy" id="3158229"/>
    <lineage>
        <taxon>Bacteria</taxon>
        <taxon>Pseudomonadati</taxon>
        <taxon>Campylobacterota</taxon>
        <taxon>Epsilonproteobacteria</taxon>
        <taxon>Campylobacterales</taxon>
        <taxon>Campylobacteraceae</taxon>
        <taxon>Campylobacter</taxon>
    </lineage>
</organism>
<evidence type="ECO:0000259" key="1">
    <source>
        <dbReference type="Pfam" id="PF14090"/>
    </source>
</evidence>
<reference evidence="2" key="1">
    <citation type="submission" date="2024-05" db="EMBL/GenBank/DDBJ databases">
        <title>Campylobacter coli isolated from environmental waters in Slovenia.</title>
        <authorList>
            <person name="Zautner A.E."/>
            <person name="Bunk B."/>
            <person name="Riedel T."/>
            <person name="Sproeer C."/>
        </authorList>
    </citation>
    <scope>NUCLEOTIDE SEQUENCE</scope>
    <source>
        <strain evidence="2">CCS1377</strain>
    </source>
</reference>
<sequence>MVTSQSQKRRVLNILLSKGCVDNFYCIDARITTRLGAYICDFRKAGFIIETVRNKESRNTWYYLKKKPKDFKKAV</sequence>
<proteinExistence type="predicted"/>
<name>A0AAU7E5C6_9BACT</name>
<feature type="domain" description="Winged helix-turn-helix" evidence="1">
    <location>
        <begin position="6"/>
        <end position="58"/>
    </location>
</feature>
<dbReference type="AlphaFoldDB" id="A0AAU7E5C6"/>
<dbReference type="Pfam" id="PF14090">
    <property type="entry name" value="HTH_39"/>
    <property type="match status" value="1"/>
</dbReference>
<accession>A0AAU7E5C6</accession>
<protein>
    <submittedName>
        <fullName evidence="2">Helix-turn-helix domain-containing protein</fullName>
    </submittedName>
</protein>
<evidence type="ECO:0000313" key="2">
    <source>
        <dbReference type="EMBL" id="XBJ28450.1"/>
    </source>
</evidence>